<feature type="domain" description="DUF4832" evidence="1">
    <location>
        <begin position="246"/>
        <end position="447"/>
    </location>
</feature>
<reference evidence="2 3" key="1">
    <citation type="submission" date="2018-06" db="EMBL/GenBank/DDBJ databases">
        <authorList>
            <consortium name="Pathogen Informatics"/>
            <person name="Doyle S."/>
        </authorList>
    </citation>
    <scope>NUCLEOTIDE SEQUENCE [LARGE SCALE GENOMIC DNA]</scope>
    <source>
        <strain evidence="2 3">NCTC12278</strain>
    </source>
</reference>
<gene>
    <name evidence="2" type="ORF">NCTC12278_01274</name>
</gene>
<keyword evidence="3" id="KW-1185">Reference proteome</keyword>
<sequence length="468" mass="53692">MAKDFRIMGSVTMKRRVLLLLTLVLAVLTVVITMFYIMRPNVYQRHFSHSNQAVPNPLMGYAPPAATQDSLTQDINLLYVDVTWRDLEPQKGKYNWESLEKKFRFEKWRREGKHLVLRFVLDYPQGEVHKDIPDWLYREMEDPGDWYDTSYGKGFSPNYSNPKLISYYGKIVSAMGRRWGKDGFISFIELGGLGHWGEWQVKQDSNIRSLPKATIQAKYVKPWLSAFSKADLLMRRPFKIAQSYQLGLYNDMSGNVESTETWLDWIELGGSYDQTGEKKALVPMPNAWKKSPIGGELASDPSLKVLLGRQLNKTLNLLEESHTSFLGPKIAEDIGDDRRGYQKVLKKLGYRLWIASASLKLEGNTTTLSLSWRNSGIAPFYRNWRAYVYVQNWSGQTIERIAIPLNLTKLLPNTKEETTVKLKTSNVIKASKNQYRISVGIVDPMTGKDAVHFAVAGQEDQKRLLLFE</sequence>
<evidence type="ECO:0000259" key="1">
    <source>
        <dbReference type="Pfam" id="PF16116"/>
    </source>
</evidence>
<organism evidence="2 3">
    <name type="scientific">Streptococcus ferus</name>
    <dbReference type="NCBI Taxonomy" id="1345"/>
    <lineage>
        <taxon>Bacteria</taxon>
        <taxon>Bacillati</taxon>
        <taxon>Bacillota</taxon>
        <taxon>Bacilli</taxon>
        <taxon>Lactobacillales</taxon>
        <taxon>Streptococcaceae</taxon>
        <taxon>Streptococcus</taxon>
    </lineage>
</organism>
<protein>
    <submittedName>
        <fullName evidence="2">Signal peptide</fullName>
    </submittedName>
</protein>
<dbReference type="EMBL" id="LS483343">
    <property type="protein sequence ID" value="SQF40699.1"/>
    <property type="molecule type" value="Genomic_DNA"/>
</dbReference>
<dbReference type="Pfam" id="PF16116">
    <property type="entry name" value="DUF4832"/>
    <property type="match status" value="1"/>
</dbReference>
<dbReference type="Proteomes" id="UP000249495">
    <property type="component" value="Chromosome 1"/>
</dbReference>
<accession>A0A2X3W069</accession>
<proteinExistence type="predicted"/>
<evidence type="ECO:0000313" key="2">
    <source>
        <dbReference type="EMBL" id="SQF40699.1"/>
    </source>
</evidence>
<evidence type="ECO:0000313" key="3">
    <source>
        <dbReference type="Proteomes" id="UP000249495"/>
    </source>
</evidence>
<dbReference type="Gene3D" id="3.20.20.80">
    <property type="entry name" value="Glycosidases"/>
    <property type="match status" value="1"/>
</dbReference>
<dbReference type="InterPro" id="IPR017853">
    <property type="entry name" value="GH"/>
</dbReference>
<dbReference type="KEGG" id="sfer:NCTC12278_01274"/>
<dbReference type="STRING" id="1123303.GCA_000372425_00795"/>
<dbReference type="AlphaFoldDB" id="A0A2X3W069"/>
<dbReference type="InterPro" id="IPR032267">
    <property type="entry name" value="DUF4832"/>
</dbReference>
<dbReference type="SUPFAM" id="SSF51445">
    <property type="entry name" value="(Trans)glycosidases"/>
    <property type="match status" value="1"/>
</dbReference>
<name>A0A2X3W069_9STRE</name>